<feature type="chain" id="PRO_5038968606" description="Secreted protein" evidence="1">
    <location>
        <begin position="27"/>
        <end position="131"/>
    </location>
</feature>
<dbReference type="AlphaFoldDB" id="A0A1I5TKE9"/>
<keyword evidence="3" id="KW-1185">Reference proteome</keyword>
<protein>
    <recommendedName>
        <fullName evidence="4">Secreted protein</fullName>
    </recommendedName>
</protein>
<dbReference type="EMBL" id="FOWW01000003">
    <property type="protein sequence ID" value="SFP83107.1"/>
    <property type="molecule type" value="Genomic_DNA"/>
</dbReference>
<evidence type="ECO:0000313" key="3">
    <source>
        <dbReference type="Proteomes" id="UP000198727"/>
    </source>
</evidence>
<dbReference type="RefSeq" id="WP_092530158.1">
    <property type="nucleotide sequence ID" value="NZ_FOWW01000003.1"/>
</dbReference>
<feature type="signal peptide" evidence="1">
    <location>
        <begin position="1"/>
        <end position="26"/>
    </location>
</feature>
<reference evidence="3" key="1">
    <citation type="submission" date="2016-10" db="EMBL/GenBank/DDBJ databases">
        <authorList>
            <person name="Varghese N."/>
            <person name="Submissions S."/>
        </authorList>
    </citation>
    <scope>NUCLEOTIDE SEQUENCE [LARGE SCALE GENOMIC DNA]</scope>
    <source>
        <strain evidence="3">CGMCC 4.5579</strain>
    </source>
</reference>
<accession>A0A1I5TKE9</accession>
<sequence length="131" mass="13246">MTTLSPKRFFVVAAALAVLAGVPATAAADPSSDGAAEPALVHATENNGCKLNVRAAAGTSAPILVTLSCVNYTTCGHAEPGAAPCAPYVVGEKYGCVGPDGTQVTDDRWAAVAWRAPEPAYVAVACAAFRR</sequence>
<dbReference type="OrthoDB" id="3629463at2"/>
<keyword evidence="1" id="KW-0732">Signal</keyword>
<proteinExistence type="predicted"/>
<evidence type="ECO:0008006" key="4">
    <source>
        <dbReference type="Google" id="ProtNLM"/>
    </source>
</evidence>
<dbReference type="STRING" id="587909.SAMN05421810_103547"/>
<evidence type="ECO:0000313" key="2">
    <source>
        <dbReference type="EMBL" id="SFP83107.1"/>
    </source>
</evidence>
<evidence type="ECO:0000256" key="1">
    <source>
        <dbReference type="SAM" id="SignalP"/>
    </source>
</evidence>
<gene>
    <name evidence="2" type="ORF">SAMN05421810_103547</name>
</gene>
<name>A0A1I5TKE9_9PSEU</name>
<organism evidence="2 3">
    <name type="scientific">Amycolatopsis arida</name>
    <dbReference type="NCBI Taxonomy" id="587909"/>
    <lineage>
        <taxon>Bacteria</taxon>
        <taxon>Bacillati</taxon>
        <taxon>Actinomycetota</taxon>
        <taxon>Actinomycetes</taxon>
        <taxon>Pseudonocardiales</taxon>
        <taxon>Pseudonocardiaceae</taxon>
        <taxon>Amycolatopsis</taxon>
    </lineage>
</organism>
<dbReference type="Proteomes" id="UP000198727">
    <property type="component" value="Unassembled WGS sequence"/>
</dbReference>